<feature type="transmembrane region" description="Helical" evidence="1">
    <location>
        <begin position="292"/>
        <end position="316"/>
    </location>
</feature>
<feature type="transmembrane region" description="Helical" evidence="1">
    <location>
        <begin position="24"/>
        <end position="43"/>
    </location>
</feature>
<accession>A0A318ZJV1</accession>
<protein>
    <submittedName>
        <fullName evidence="2">Uncharacterized protein</fullName>
    </submittedName>
</protein>
<gene>
    <name evidence="2" type="ORF">BP01DRAFT_315212</name>
</gene>
<keyword evidence="1" id="KW-1133">Transmembrane helix</keyword>
<dbReference type="EMBL" id="KZ821225">
    <property type="protein sequence ID" value="PYH47127.1"/>
    <property type="molecule type" value="Genomic_DNA"/>
</dbReference>
<evidence type="ECO:0000313" key="2">
    <source>
        <dbReference type="EMBL" id="PYH47127.1"/>
    </source>
</evidence>
<keyword evidence="1" id="KW-0472">Membrane</keyword>
<keyword evidence="1" id="KW-0812">Transmembrane</keyword>
<keyword evidence="3" id="KW-1185">Reference proteome</keyword>
<dbReference type="STRING" id="1450539.A0A318ZJV1"/>
<evidence type="ECO:0000313" key="3">
    <source>
        <dbReference type="Proteomes" id="UP000248349"/>
    </source>
</evidence>
<feature type="transmembrane region" description="Helical" evidence="1">
    <location>
        <begin position="63"/>
        <end position="82"/>
    </location>
</feature>
<proteinExistence type="predicted"/>
<feature type="transmembrane region" description="Helical" evidence="1">
    <location>
        <begin position="336"/>
        <end position="357"/>
    </location>
</feature>
<dbReference type="OrthoDB" id="9451547at2759"/>
<evidence type="ECO:0000256" key="1">
    <source>
        <dbReference type="SAM" id="Phobius"/>
    </source>
</evidence>
<dbReference type="PANTHER" id="PTHR35043:SF8">
    <property type="entry name" value="DUF4220 DOMAIN-CONTAINING PROTEIN"/>
    <property type="match status" value="1"/>
</dbReference>
<dbReference type="Proteomes" id="UP000248349">
    <property type="component" value="Unassembled WGS sequence"/>
</dbReference>
<dbReference type="PANTHER" id="PTHR35043">
    <property type="entry name" value="TRANSCRIPTION FACTOR DOMAIN-CONTAINING PROTEIN"/>
    <property type="match status" value="1"/>
</dbReference>
<dbReference type="RefSeq" id="XP_025433109.1">
    <property type="nucleotide sequence ID" value="XM_025572555.1"/>
</dbReference>
<dbReference type="GeneID" id="37073783"/>
<reference evidence="2 3" key="1">
    <citation type="submission" date="2016-12" db="EMBL/GenBank/DDBJ databases">
        <title>The genomes of Aspergillus section Nigri reveals drivers in fungal speciation.</title>
        <authorList>
            <consortium name="DOE Joint Genome Institute"/>
            <person name="Vesth T.C."/>
            <person name="Nybo J."/>
            <person name="Theobald S."/>
            <person name="Brandl J."/>
            <person name="Frisvad J.C."/>
            <person name="Nielsen K.F."/>
            <person name="Lyhne E.K."/>
            <person name="Kogle M.E."/>
            <person name="Kuo A."/>
            <person name="Riley R."/>
            <person name="Clum A."/>
            <person name="Nolan M."/>
            <person name="Lipzen A."/>
            <person name="Salamov A."/>
            <person name="Henrissat B."/>
            <person name="Wiebenga A."/>
            <person name="De Vries R.P."/>
            <person name="Grigoriev I.V."/>
            <person name="Mortensen U.H."/>
            <person name="Andersen M.R."/>
            <person name="Baker S.E."/>
        </authorList>
    </citation>
    <scope>NUCLEOTIDE SEQUENCE [LARGE SCALE GENOMIC DNA]</scope>
    <source>
        <strain evidence="2 3">JOP 1030-1</strain>
    </source>
</reference>
<name>A0A318ZJV1_9EURO</name>
<organism evidence="2 3">
    <name type="scientific">Aspergillus saccharolyticus JOP 1030-1</name>
    <dbReference type="NCBI Taxonomy" id="1450539"/>
    <lineage>
        <taxon>Eukaryota</taxon>
        <taxon>Fungi</taxon>
        <taxon>Dikarya</taxon>
        <taxon>Ascomycota</taxon>
        <taxon>Pezizomycotina</taxon>
        <taxon>Eurotiomycetes</taxon>
        <taxon>Eurotiomycetidae</taxon>
        <taxon>Eurotiales</taxon>
        <taxon>Aspergillaceae</taxon>
        <taxon>Aspergillus</taxon>
        <taxon>Aspergillus subgen. Circumdati</taxon>
    </lineage>
</organism>
<feature type="transmembrane region" description="Helical" evidence="1">
    <location>
        <begin position="180"/>
        <end position="202"/>
    </location>
</feature>
<sequence length="458" mass="52291">MTGNTTLTVVQQGWVDEPYTRGTWSIISTCLLTIILCCWTAVLPNIPARNDRWYDRLRDRLHLFSIGLLGPEFLLMLALGQWSSARASVNNSSQGKATIPWTLTHAFYADMGGFVLNGEGIDSPFPVNAEQLFFLVKEKYIDYPEVTEDDIKDRNKSDGFSRVIAACQTLWFVVNSTTRVAQGLFLTTLELTTISFVVVFLVTSYSWKHKPSNISSTIPITTKTPIDAIREKHCDYPDQPWHETPLDFACHDVSFCQVHWRHYTRLLQKMHLSIFSRPMTARPRNRIPSDNFLGTDLQADIVATPTLIVVGVMFMFAWNSHFPSRAEHILWRTASIYNLVFTIVAGLHAGYCDKVLLPGELKKARSLPWYEPQRPPPPPPVSRKWDFWRRLAIRMRNLDPSRNPRSHVPLRVLLPTTVLCALYCLGRGYILVEDCIGLPKLPESAFRTVSWSVYVPHL</sequence>
<dbReference type="AlphaFoldDB" id="A0A318ZJV1"/>